<sequence length="188" mass="21909">MQTKKVKLFIGEKVYLKPFEKEDIEVVYDGICNEKIRKLTGLQRVYTKNFMDEYSEKISNDASRVFLLIVTSDNDTIIGDVEINSIDTFNRNANIRIEIHNEDYLGNGYGTEAMQLMLKHGFGTLNLHRIELEVFSYNARAIKAYEKLGFKKEGVKRQSLYYDFAYHDAITMSMLKEEFINLYVNIKG</sequence>
<keyword evidence="2" id="KW-0808">Transferase</keyword>
<accession>A0A841Q967</accession>
<dbReference type="InterPro" id="IPR000182">
    <property type="entry name" value="GNAT_dom"/>
</dbReference>
<dbReference type="Proteomes" id="UP000581688">
    <property type="component" value="Unassembled WGS sequence"/>
</dbReference>
<protein>
    <submittedName>
        <fullName evidence="2">RimJ/RimL family protein N-acetyltransferase</fullName>
    </submittedName>
</protein>
<dbReference type="RefSeq" id="WP_174497254.1">
    <property type="nucleotide sequence ID" value="NZ_CADDWK010000013.1"/>
</dbReference>
<dbReference type="PROSITE" id="PS51186">
    <property type="entry name" value="GNAT"/>
    <property type="match status" value="1"/>
</dbReference>
<name>A0A841Q967_9BACI</name>
<evidence type="ECO:0000259" key="1">
    <source>
        <dbReference type="PROSITE" id="PS51186"/>
    </source>
</evidence>
<dbReference type="PANTHER" id="PTHR43415:SF3">
    <property type="entry name" value="GNAT-FAMILY ACETYLTRANSFERASE"/>
    <property type="match status" value="1"/>
</dbReference>
<evidence type="ECO:0000313" key="3">
    <source>
        <dbReference type="Proteomes" id="UP000581688"/>
    </source>
</evidence>
<dbReference type="PANTHER" id="PTHR43415">
    <property type="entry name" value="SPERMIDINE N(1)-ACETYLTRANSFERASE"/>
    <property type="match status" value="1"/>
</dbReference>
<reference evidence="2 3" key="1">
    <citation type="submission" date="2020-08" db="EMBL/GenBank/DDBJ databases">
        <title>Genomic Encyclopedia of Type Strains, Phase IV (KMG-IV): sequencing the most valuable type-strain genomes for metagenomic binning, comparative biology and taxonomic classification.</title>
        <authorList>
            <person name="Goeker M."/>
        </authorList>
    </citation>
    <scope>NUCLEOTIDE SEQUENCE [LARGE SCALE GENOMIC DNA]</scope>
    <source>
        <strain evidence="2 3">DSM 19612</strain>
    </source>
</reference>
<dbReference type="EMBL" id="JACHGH010000013">
    <property type="protein sequence ID" value="MBB6454936.1"/>
    <property type="molecule type" value="Genomic_DNA"/>
</dbReference>
<dbReference type="InterPro" id="IPR016181">
    <property type="entry name" value="Acyl_CoA_acyltransferase"/>
</dbReference>
<feature type="domain" description="N-acetyltransferase" evidence="1">
    <location>
        <begin position="14"/>
        <end position="177"/>
    </location>
</feature>
<comment type="caution">
    <text evidence="2">The sequence shown here is derived from an EMBL/GenBank/DDBJ whole genome shotgun (WGS) entry which is preliminary data.</text>
</comment>
<dbReference type="Pfam" id="PF13302">
    <property type="entry name" value="Acetyltransf_3"/>
    <property type="match status" value="1"/>
</dbReference>
<evidence type="ECO:0000313" key="2">
    <source>
        <dbReference type="EMBL" id="MBB6454936.1"/>
    </source>
</evidence>
<proteinExistence type="predicted"/>
<gene>
    <name evidence="2" type="ORF">HNQ94_003425</name>
</gene>
<dbReference type="Gene3D" id="3.40.630.30">
    <property type="match status" value="1"/>
</dbReference>
<dbReference type="AlphaFoldDB" id="A0A841Q967"/>
<keyword evidence="3" id="KW-1185">Reference proteome</keyword>
<organism evidence="2 3">
    <name type="scientific">Salirhabdus euzebyi</name>
    <dbReference type="NCBI Taxonomy" id="394506"/>
    <lineage>
        <taxon>Bacteria</taxon>
        <taxon>Bacillati</taxon>
        <taxon>Bacillota</taxon>
        <taxon>Bacilli</taxon>
        <taxon>Bacillales</taxon>
        <taxon>Bacillaceae</taxon>
        <taxon>Salirhabdus</taxon>
    </lineage>
</organism>
<dbReference type="SUPFAM" id="SSF55729">
    <property type="entry name" value="Acyl-CoA N-acyltransferases (Nat)"/>
    <property type="match status" value="1"/>
</dbReference>
<dbReference type="GO" id="GO:0016747">
    <property type="term" value="F:acyltransferase activity, transferring groups other than amino-acyl groups"/>
    <property type="evidence" value="ECO:0007669"/>
    <property type="project" value="InterPro"/>
</dbReference>